<dbReference type="Proteomes" id="UP000192374">
    <property type="component" value="Unassembled WGS sequence"/>
</dbReference>
<accession>A0ABX3TB57</accession>
<sequence length="153" mass="16070">MVVFGIVLTAVGAVAVGTWFRPLPENKPASSPPPPTYSGQQIADAKSAVCRAFDKVHRAVAVNNSRSGGDNPTAVIAVATSGRQALNVGGEYLLTKLAEQPATPPDLANEIRRMASIYQELTVDYLAEASSSETEPLLRSGDETTATIEGLCK</sequence>
<gene>
    <name evidence="2" type="ORF">BST37_00715</name>
</gene>
<feature type="region of interest" description="Disordered" evidence="1">
    <location>
        <begin position="132"/>
        <end position="153"/>
    </location>
</feature>
<comment type="caution">
    <text evidence="2">The sequence shown here is derived from an EMBL/GenBank/DDBJ whole genome shotgun (WGS) entry which is preliminary data.</text>
</comment>
<keyword evidence="3" id="KW-1185">Reference proteome</keyword>
<organism evidence="2 3">
    <name type="scientific">Mycobacterium noviomagense</name>
    <dbReference type="NCBI Taxonomy" id="459858"/>
    <lineage>
        <taxon>Bacteria</taxon>
        <taxon>Bacillati</taxon>
        <taxon>Actinomycetota</taxon>
        <taxon>Actinomycetes</taxon>
        <taxon>Mycobacteriales</taxon>
        <taxon>Mycobacteriaceae</taxon>
        <taxon>Mycobacterium</taxon>
    </lineage>
</organism>
<proteinExistence type="predicted"/>
<reference evidence="2 3" key="1">
    <citation type="submission" date="2017-02" db="EMBL/GenBank/DDBJ databases">
        <title>The new phylogeny of genus Mycobacterium.</title>
        <authorList>
            <person name="Tortoli E."/>
            <person name="Trovato A."/>
            <person name="Cirillo D.M."/>
        </authorList>
    </citation>
    <scope>NUCLEOTIDE SEQUENCE [LARGE SCALE GENOMIC DNA]</scope>
    <source>
        <strain evidence="2 3">DSM 45145</strain>
    </source>
</reference>
<protein>
    <recommendedName>
        <fullName evidence="4">Alanine and proline rich membrane protein</fullName>
    </recommendedName>
</protein>
<evidence type="ECO:0008006" key="4">
    <source>
        <dbReference type="Google" id="ProtNLM"/>
    </source>
</evidence>
<dbReference type="EMBL" id="MVIC01000001">
    <property type="protein sequence ID" value="ORB18721.1"/>
    <property type="molecule type" value="Genomic_DNA"/>
</dbReference>
<evidence type="ECO:0000256" key="1">
    <source>
        <dbReference type="SAM" id="MobiDB-lite"/>
    </source>
</evidence>
<dbReference type="RefSeq" id="WP_139797667.1">
    <property type="nucleotide sequence ID" value="NZ_MVIC01000001.1"/>
</dbReference>
<evidence type="ECO:0000313" key="2">
    <source>
        <dbReference type="EMBL" id="ORB18721.1"/>
    </source>
</evidence>
<evidence type="ECO:0000313" key="3">
    <source>
        <dbReference type="Proteomes" id="UP000192374"/>
    </source>
</evidence>
<name>A0ABX3TB57_9MYCO</name>